<name>A0A1V0GMW5_9RHOB</name>
<dbReference type="Proteomes" id="UP000191257">
    <property type="component" value="Plasmid unnamed1"/>
</dbReference>
<keyword evidence="2" id="KW-1185">Reference proteome</keyword>
<dbReference type="RefSeq" id="WP_080620191.1">
    <property type="nucleotide sequence ID" value="NZ_CAWMZI010000002.1"/>
</dbReference>
<accession>A0A1V0GMW5</accession>
<dbReference type="Gene3D" id="1.20.1050.10">
    <property type="match status" value="1"/>
</dbReference>
<evidence type="ECO:0000313" key="2">
    <source>
        <dbReference type="Proteomes" id="UP000191257"/>
    </source>
</evidence>
<reference evidence="1" key="1">
    <citation type="submission" date="2017-12" db="EMBL/GenBank/DDBJ databases">
        <title>FDA dAtabase for Regulatory Grade micrObial Sequences (FDA-ARGOS): Supporting development and validation of Infectious Disease Dx tests.</title>
        <authorList>
            <person name="Campos J."/>
            <person name="Goldberg B."/>
            <person name="Tallon L."/>
            <person name="Sadzewicz L."/>
            <person name="Sengamalay N."/>
            <person name="Ott S."/>
            <person name="Godinez A."/>
            <person name="Nagaraj S."/>
            <person name="Vyas G."/>
            <person name="Aluvathingal J."/>
            <person name="Nadendla S."/>
            <person name="Geyer C."/>
            <person name="Nandy P."/>
            <person name="Hobson J."/>
            <person name="Sichtig H."/>
        </authorList>
    </citation>
    <scope>NUCLEOTIDE SEQUENCE</scope>
    <source>
        <strain evidence="1">FDAARGOS_252</strain>
        <plasmid evidence="1">unnamed1</plasmid>
    </source>
</reference>
<proteinExistence type="predicted"/>
<gene>
    <name evidence="1" type="ORF">A6J80_01325</name>
</gene>
<protein>
    <submittedName>
        <fullName evidence="1">Uncharacterized protein</fullName>
    </submittedName>
</protein>
<dbReference type="eggNOG" id="ENOG50341H9">
    <property type="taxonomic scope" value="Bacteria"/>
</dbReference>
<keyword evidence="1" id="KW-0614">Plasmid</keyword>
<dbReference type="SUPFAM" id="SSF47616">
    <property type="entry name" value="GST C-terminal domain-like"/>
    <property type="match status" value="1"/>
</dbReference>
<dbReference type="EMBL" id="CP020441">
    <property type="protein sequence ID" value="ARC35192.1"/>
    <property type="molecule type" value="Genomic_DNA"/>
</dbReference>
<dbReference type="Gene3D" id="3.40.30.10">
    <property type="entry name" value="Glutaredoxin"/>
    <property type="match status" value="1"/>
</dbReference>
<geneLocation type="plasmid" evidence="1 2">
    <name>unnamed1</name>
</geneLocation>
<dbReference type="InterPro" id="IPR036282">
    <property type="entry name" value="Glutathione-S-Trfase_C_sf"/>
</dbReference>
<evidence type="ECO:0000313" key="1">
    <source>
        <dbReference type="EMBL" id="ARC35192.1"/>
    </source>
</evidence>
<organism evidence="1 2">
    <name type="scientific">Paracoccus yeei</name>
    <dbReference type="NCBI Taxonomy" id="147645"/>
    <lineage>
        <taxon>Bacteria</taxon>
        <taxon>Pseudomonadati</taxon>
        <taxon>Pseudomonadota</taxon>
        <taxon>Alphaproteobacteria</taxon>
        <taxon>Rhodobacterales</taxon>
        <taxon>Paracoccaceae</taxon>
        <taxon>Paracoccus</taxon>
    </lineage>
</organism>
<dbReference type="AlphaFoldDB" id="A0A1V0GMW5"/>
<sequence>MQRQFPRLRVTGPLDCAVAQGARLALALRGWPTGAAGQAQATRLLVEFQPDVILTIEDPAAMIELIEDLHPGHPLHPCDPAARARHRELIALVGAARAELGRVTAARNLRDLDIAVFALRETLARLDRGIAGETGAALTNLDLVLAPVLWRAAILDRRFGLHLGDGLAACRTRIAQAYGQPPVRAMLDRAAGRRFLDGLDPRAALFDLAGAAAEWQRAFADLRARVLPFAPPAPPARAGRRG</sequence>
<dbReference type="KEGG" id="pye:A6J80_01325"/>